<keyword evidence="1" id="KW-0732">Signal</keyword>
<dbReference type="KEGG" id="cai:Caci_3383"/>
<dbReference type="HOGENOM" id="CLU_019602_18_1_11"/>
<evidence type="ECO:0000313" key="4">
    <source>
        <dbReference type="Proteomes" id="UP000000851"/>
    </source>
</evidence>
<feature type="domain" description="Solute-binding protein family 3/N-terminal" evidence="2">
    <location>
        <begin position="77"/>
        <end position="307"/>
    </location>
</feature>
<dbReference type="SMART" id="SM00062">
    <property type="entry name" value="PBPb"/>
    <property type="match status" value="1"/>
</dbReference>
<dbReference type="EMBL" id="CP001700">
    <property type="protein sequence ID" value="ACU72289.1"/>
    <property type="molecule type" value="Genomic_DNA"/>
</dbReference>
<keyword evidence="4" id="KW-1185">Reference proteome</keyword>
<dbReference type="Proteomes" id="UP000000851">
    <property type="component" value="Chromosome"/>
</dbReference>
<dbReference type="PANTHER" id="PTHR35936">
    <property type="entry name" value="MEMBRANE-BOUND LYTIC MUREIN TRANSGLYCOSYLASE F"/>
    <property type="match status" value="1"/>
</dbReference>
<dbReference type="AlphaFoldDB" id="C7Q8W9"/>
<protein>
    <submittedName>
        <fullName evidence="3">Extracellular solute-binding protein family 3</fullName>
    </submittedName>
</protein>
<dbReference type="eggNOG" id="COG0834">
    <property type="taxonomic scope" value="Bacteria"/>
</dbReference>
<sequence length="320" mass="33519" precursor="true">MSAADVWPAACRSRLSRRSRSSKRVRVLTLVVTLVCGSGLAAGCESRGAHSASAVGAGQVDPAARSQLPAEILARGVLTIATDPTYPPDEFRQSDGTLVGMDVDLARAVGVKLGVRVQFNQVQFRDILAGVQQGQYDIGVSSITDTTRREELGDFVTYFQAGSSLLVKSGNPLTLYPDDESLCGHRVAAQDGTIEIDPVLSSRSAQCVADGLPPITPIVVAAEADSRAALLGGRADAMVEDAPIALYETAHSGGLLQVAGDQIDKAPYGFALAKEDKPMDTAILRAMQDLIDDGEYAAILSHWGLTAGKVQAATLDGAIN</sequence>
<dbReference type="InParanoid" id="C7Q8W9"/>
<dbReference type="SUPFAM" id="SSF53850">
    <property type="entry name" value="Periplasmic binding protein-like II"/>
    <property type="match status" value="1"/>
</dbReference>
<evidence type="ECO:0000313" key="3">
    <source>
        <dbReference type="EMBL" id="ACU72289.1"/>
    </source>
</evidence>
<gene>
    <name evidence="3" type="ordered locus">Caci_3383</name>
</gene>
<reference evidence="3 4" key="1">
    <citation type="journal article" date="2009" name="Stand. Genomic Sci.">
        <title>Complete genome sequence of Catenulispora acidiphila type strain (ID 139908).</title>
        <authorList>
            <person name="Copeland A."/>
            <person name="Lapidus A."/>
            <person name="Glavina Del Rio T."/>
            <person name="Nolan M."/>
            <person name="Lucas S."/>
            <person name="Chen F."/>
            <person name="Tice H."/>
            <person name="Cheng J.F."/>
            <person name="Bruce D."/>
            <person name="Goodwin L."/>
            <person name="Pitluck S."/>
            <person name="Mikhailova N."/>
            <person name="Pati A."/>
            <person name="Ivanova N."/>
            <person name="Mavromatis K."/>
            <person name="Chen A."/>
            <person name="Palaniappan K."/>
            <person name="Chain P."/>
            <person name="Land M."/>
            <person name="Hauser L."/>
            <person name="Chang Y.J."/>
            <person name="Jeffries C.D."/>
            <person name="Chertkov O."/>
            <person name="Brettin T."/>
            <person name="Detter J.C."/>
            <person name="Han C."/>
            <person name="Ali Z."/>
            <person name="Tindall B.J."/>
            <person name="Goker M."/>
            <person name="Bristow J."/>
            <person name="Eisen J.A."/>
            <person name="Markowitz V."/>
            <person name="Hugenholtz P."/>
            <person name="Kyrpides N.C."/>
            <person name="Klenk H.P."/>
        </authorList>
    </citation>
    <scope>NUCLEOTIDE SEQUENCE [LARGE SCALE GENOMIC DNA]</scope>
    <source>
        <strain evidence="4">DSM 44928 / JCM 14897 / NBRC 102108 / NRRL B-24433 / ID139908</strain>
    </source>
</reference>
<organism evidence="3 4">
    <name type="scientific">Catenulispora acidiphila (strain DSM 44928 / JCM 14897 / NBRC 102108 / NRRL B-24433 / ID139908)</name>
    <dbReference type="NCBI Taxonomy" id="479433"/>
    <lineage>
        <taxon>Bacteria</taxon>
        <taxon>Bacillati</taxon>
        <taxon>Actinomycetota</taxon>
        <taxon>Actinomycetes</taxon>
        <taxon>Catenulisporales</taxon>
        <taxon>Catenulisporaceae</taxon>
        <taxon>Catenulispora</taxon>
    </lineage>
</organism>
<evidence type="ECO:0000256" key="1">
    <source>
        <dbReference type="ARBA" id="ARBA00022729"/>
    </source>
</evidence>
<dbReference type="Pfam" id="PF00497">
    <property type="entry name" value="SBP_bac_3"/>
    <property type="match status" value="1"/>
</dbReference>
<accession>C7Q8W9</accession>
<dbReference type="InterPro" id="IPR001638">
    <property type="entry name" value="Solute-binding_3/MltF_N"/>
</dbReference>
<name>C7Q8W9_CATAD</name>
<evidence type="ECO:0000259" key="2">
    <source>
        <dbReference type="SMART" id="SM00062"/>
    </source>
</evidence>
<proteinExistence type="predicted"/>
<dbReference type="CDD" id="cd01004">
    <property type="entry name" value="PBP2_MidA_like"/>
    <property type="match status" value="1"/>
</dbReference>
<dbReference type="OrthoDB" id="9762169at2"/>
<dbReference type="Gene3D" id="3.40.190.10">
    <property type="entry name" value="Periplasmic binding protein-like II"/>
    <property type="match status" value="2"/>
</dbReference>
<dbReference type="PANTHER" id="PTHR35936:SF17">
    <property type="entry name" value="ARGININE-BINDING EXTRACELLULAR PROTEIN ARTP"/>
    <property type="match status" value="1"/>
</dbReference>
<dbReference type="STRING" id="479433.Caci_3383"/>